<evidence type="ECO:0000256" key="1">
    <source>
        <dbReference type="SAM" id="SignalP"/>
    </source>
</evidence>
<dbReference type="PROSITE" id="PS50053">
    <property type="entry name" value="UBIQUITIN_2"/>
    <property type="match status" value="1"/>
</dbReference>
<dbReference type="SMART" id="SM00213">
    <property type="entry name" value="UBQ"/>
    <property type="match status" value="1"/>
</dbReference>
<proteinExistence type="predicted"/>
<dbReference type="PRINTS" id="PR00348">
    <property type="entry name" value="UBIQUITIN"/>
</dbReference>
<evidence type="ECO:0000313" key="4">
    <source>
        <dbReference type="Proteomes" id="UP001431783"/>
    </source>
</evidence>
<dbReference type="Proteomes" id="UP001431783">
    <property type="component" value="Unassembled WGS sequence"/>
</dbReference>
<evidence type="ECO:0000259" key="2">
    <source>
        <dbReference type="PROSITE" id="PS50053"/>
    </source>
</evidence>
<reference evidence="3 4" key="1">
    <citation type="submission" date="2023-03" db="EMBL/GenBank/DDBJ databases">
        <title>Genome insight into feeding habits of ladybird beetles.</title>
        <authorList>
            <person name="Li H.-S."/>
            <person name="Huang Y.-H."/>
            <person name="Pang H."/>
        </authorList>
    </citation>
    <scope>NUCLEOTIDE SEQUENCE [LARGE SCALE GENOMIC DNA]</scope>
    <source>
        <strain evidence="3">SYSU_2023b</strain>
        <tissue evidence="3">Whole body</tissue>
    </source>
</reference>
<dbReference type="InterPro" id="IPR019956">
    <property type="entry name" value="Ubiquitin_dom"/>
</dbReference>
<feature type="chain" id="PRO_5043351560" description="Ubiquitin-like domain-containing protein" evidence="1">
    <location>
        <begin position="21"/>
        <end position="105"/>
    </location>
</feature>
<dbReference type="SUPFAM" id="SSF54236">
    <property type="entry name" value="Ubiquitin-like"/>
    <property type="match status" value="1"/>
</dbReference>
<accession>A0AAW1TWU1</accession>
<dbReference type="AlphaFoldDB" id="A0AAW1TWU1"/>
<feature type="signal peptide" evidence="1">
    <location>
        <begin position="1"/>
        <end position="20"/>
    </location>
</feature>
<organism evidence="3 4">
    <name type="scientific">Henosepilachna vigintioctopunctata</name>
    <dbReference type="NCBI Taxonomy" id="420089"/>
    <lineage>
        <taxon>Eukaryota</taxon>
        <taxon>Metazoa</taxon>
        <taxon>Ecdysozoa</taxon>
        <taxon>Arthropoda</taxon>
        <taxon>Hexapoda</taxon>
        <taxon>Insecta</taxon>
        <taxon>Pterygota</taxon>
        <taxon>Neoptera</taxon>
        <taxon>Endopterygota</taxon>
        <taxon>Coleoptera</taxon>
        <taxon>Polyphaga</taxon>
        <taxon>Cucujiformia</taxon>
        <taxon>Coccinelloidea</taxon>
        <taxon>Coccinellidae</taxon>
        <taxon>Epilachninae</taxon>
        <taxon>Epilachnini</taxon>
        <taxon>Henosepilachna</taxon>
    </lineage>
</organism>
<evidence type="ECO:0000313" key="3">
    <source>
        <dbReference type="EMBL" id="KAK9876056.1"/>
    </source>
</evidence>
<dbReference type="EMBL" id="JARQZJ010000035">
    <property type="protein sequence ID" value="KAK9876056.1"/>
    <property type="molecule type" value="Genomic_DNA"/>
</dbReference>
<gene>
    <name evidence="3" type="ORF">WA026_011166</name>
</gene>
<dbReference type="Pfam" id="PF00240">
    <property type="entry name" value="ubiquitin"/>
    <property type="match status" value="1"/>
</dbReference>
<protein>
    <recommendedName>
        <fullName evidence="2">Ubiquitin-like domain-containing protein</fullName>
    </recommendedName>
</protein>
<keyword evidence="1" id="KW-0732">Signal</keyword>
<name>A0AAW1TWU1_9CUCU</name>
<dbReference type="Gene3D" id="3.10.20.90">
    <property type="entry name" value="Phosphatidylinositol 3-kinase Catalytic Subunit, Chain A, domain 1"/>
    <property type="match status" value="1"/>
</dbReference>
<dbReference type="InterPro" id="IPR000626">
    <property type="entry name" value="Ubiquitin-like_dom"/>
</dbReference>
<sequence>MTRFFLMIMSMMGTAVVVNTEQEIKLTTPKTHEITIASILGNLFTTELNDNQTVEDLKKIIFEKTDVPIEKQILFYKGTTLEDFQEIEKYALDEKTTLELYLRYF</sequence>
<comment type="caution">
    <text evidence="3">The sequence shown here is derived from an EMBL/GenBank/DDBJ whole genome shotgun (WGS) entry which is preliminary data.</text>
</comment>
<feature type="domain" description="Ubiquitin-like" evidence="2">
    <location>
        <begin position="32"/>
        <end position="105"/>
    </location>
</feature>
<dbReference type="InterPro" id="IPR029071">
    <property type="entry name" value="Ubiquitin-like_domsf"/>
</dbReference>
<dbReference type="CDD" id="cd17039">
    <property type="entry name" value="Ubl_ubiquitin_like"/>
    <property type="match status" value="1"/>
</dbReference>
<keyword evidence="4" id="KW-1185">Reference proteome</keyword>